<evidence type="ECO:0000313" key="3">
    <source>
        <dbReference type="Proteomes" id="UP000748756"/>
    </source>
</evidence>
<reference evidence="2" key="1">
    <citation type="journal article" date="2020" name="Fungal Divers.">
        <title>Resolving the Mortierellaceae phylogeny through synthesis of multi-gene phylogenetics and phylogenomics.</title>
        <authorList>
            <person name="Vandepol N."/>
            <person name="Liber J."/>
            <person name="Desiro A."/>
            <person name="Na H."/>
            <person name="Kennedy M."/>
            <person name="Barry K."/>
            <person name="Grigoriev I.V."/>
            <person name="Miller A.N."/>
            <person name="O'Donnell K."/>
            <person name="Stajich J.E."/>
            <person name="Bonito G."/>
        </authorList>
    </citation>
    <scope>NUCLEOTIDE SEQUENCE</scope>
    <source>
        <strain evidence="2">NRRL 6426</strain>
    </source>
</reference>
<sequence>MIQQAQLSSPGTINLSRGSMSEPAQPDIKFQLDKGQEDLQRRPQSIGNCQNRRQQPVVPPDASSPATINLDRVSTAGIVSLTLSSNNDNGTCIKKFCLGYNSGFHLISLKCPNSHSIRNTKRCLKYIHPTNFNKIVPTTAGSAQQV</sequence>
<proteinExistence type="predicted"/>
<feature type="compositionally biased region" description="Basic and acidic residues" evidence="1">
    <location>
        <begin position="30"/>
        <end position="41"/>
    </location>
</feature>
<feature type="region of interest" description="Disordered" evidence="1">
    <location>
        <begin position="1"/>
        <end position="66"/>
    </location>
</feature>
<dbReference type="AlphaFoldDB" id="A0A9P5S363"/>
<protein>
    <submittedName>
        <fullName evidence="2">Uncharacterized protein</fullName>
    </submittedName>
</protein>
<name>A0A9P5S363_9FUNG</name>
<dbReference type="Proteomes" id="UP000748756">
    <property type="component" value="Unassembled WGS sequence"/>
</dbReference>
<evidence type="ECO:0000256" key="1">
    <source>
        <dbReference type="SAM" id="MobiDB-lite"/>
    </source>
</evidence>
<evidence type="ECO:0000313" key="2">
    <source>
        <dbReference type="EMBL" id="KAF9153957.1"/>
    </source>
</evidence>
<keyword evidence="3" id="KW-1185">Reference proteome</keyword>
<feature type="compositionally biased region" description="Polar residues" evidence="1">
    <location>
        <begin position="1"/>
        <end position="19"/>
    </location>
</feature>
<comment type="caution">
    <text evidence="2">The sequence shown here is derived from an EMBL/GenBank/DDBJ whole genome shotgun (WGS) entry which is preliminary data.</text>
</comment>
<organism evidence="2 3">
    <name type="scientific">Linnemannia schmuckeri</name>
    <dbReference type="NCBI Taxonomy" id="64567"/>
    <lineage>
        <taxon>Eukaryota</taxon>
        <taxon>Fungi</taxon>
        <taxon>Fungi incertae sedis</taxon>
        <taxon>Mucoromycota</taxon>
        <taxon>Mortierellomycotina</taxon>
        <taxon>Mortierellomycetes</taxon>
        <taxon>Mortierellales</taxon>
        <taxon>Mortierellaceae</taxon>
        <taxon>Linnemannia</taxon>
    </lineage>
</organism>
<gene>
    <name evidence="2" type="ORF">BG015_002216</name>
</gene>
<feature type="compositionally biased region" description="Polar residues" evidence="1">
    <location>
        <begin position="42"/>
        <end position="54"/>
    </location>
</feature>
<accession>A0A9P5S363</accession>
<dbReference type="EMBL" id="JAAAUQ010000143">
    <property type="protein sequence ID" value="KAF9153957.1"/>
    <property type="molecule type" value="Genomic_DNA"/>
</dbReference>